<evidence type="ECO:0000313" key="6">
    <source>
        <dbReference type="EMBL" id="CED84826.1"/>
    </source>
</evidence>
<dbReference type="PROSITE" id="PS00687">
    <property type="entry name" value="ALDEHYDE_DEHYDR_GLU"/>
    <property type="match status" value="1"/>
</dbReference>
<dbReference type="SUPFAM" id="SSF53720">
    <property type="entry name" value="ALDH-like"/>
    <property type="match status" value="1"/>
</dbReference>
<dbReference type="InterPro" id="IPR016162">
    <property type="entry name" value="Ald_DH_N"/>
</dbReference>
<evidence type="ECO:0000259" key="5">
    <source>
        <dbReference type="Pfam" id="PF00171"/>
    </source>
</evidence>
<dbReference type="Pfam" id="PF00171">
    <property type="entry name" value="Aldedh"/>
    <property type="match status" value="1"/>
</dbReference>
<dbReference type="InterPro" id="IPR016161">
    <property type="entry name" value="Ald_DH/histidinol_DH"/>
</dbReference>
<evidence type="ECO:0000256" key="3">
    <source>
        <dbReference type="PROSITE-ProRule" id="PRU10007"/>
    </source>
</evidence>
<proteinExistence type="inferred from homology"/>
<dbReference type="InterPro" id="IPR015590">
    <property type="entry name" value="Aldehyde_DH_dom"/>
</dbReference>
<organism evidence="6">
    <name type="scientific">Phaffia rhodozyma</name>
    <name type="common">Yeast</name>
    <name type="synonym">Xanthophyllomyces dendrorhous</name>
    <dbReference type="NCBI Taxonomy" id="264483"/>
    <lineage>
        <taxon>Eukaryota</taxon>
        <taxon>Fungi</taxon>
        <taxon>Dikarya</taxon>
        <taxon>Basidiomycota</taxon>
        <taxon>Agaricomycotina</taxon>
        <taxon>Tremellomycetes</taxon>
        <taxon>Cystofilobasidiales</taxon>
        <taxon>Mrakiaceae</taxon>
        <taxon>Phaffia</taxon>
    </lineage>
</organism>
<keyword evidence="2 4" id="KW-0560">Oxidoreductase</keyword>
<evidence type="ECO:0000256" key="2">
    <source>
        <dbReference type="ARBA" id="ARBA00023002"/>
    </source>
</evidence>
<dbReference type="PANTHER" id="PTHR11699">
    <property type="entry name" value="ALDEHYDE DEHYDROGENASE-RELATED"/>
    <property type="match status" value="1"/>
</dbReference>
<protein>
    <submittedName>
        <fullName evidence="6">Succinate semialdehyde dehydrogenase</fullName>
    </submittedName>
</protein>
<accession>A0A0F7STL9</accession>
<dbReference type="FunFam" id="3.40.309.10:FF:000009">
    <property type="entry name" value="Aldehyde dehydrogenase A"/>
    <property type="match status" value="1"/>
</dbReference>
<dbReference type="GO" id="GO:0016620">
    <property type="term" value="F:oxidoreductase activity, acting on the aldehyde or oxo group of donors, NAD or NADP as acceptor"/>
    <property type="evidence" value="ECO:0007669"/>
    <property type="project" value="InterPro"/>
</dbReference>
<comment type="similarity">
    <text evidence="1 4">Belongs to the aldehyde dehydrogenase family.</text>
</comment>
<name>A0A0F7STL9_PHARH</name>
<dbReference type="Gene3D" id="3.40.309.10">
    <property type="entry name" value="Aldehyde Dehydrogenase, Chain A, domain 2"/>
    <property type="match status" value="1"/>
</dbReference>
<dbReference type="AlphaFoldDB" id="A0A0F7STL9"/>
<dbReference type="InterPro" id="IPR016163">
    <property type="entry name" value="Ald_DH_C"/>
</dbReference>
<evidence type="ECO:0000256" key="1">
    <source>
        <dbReference type="ARBA" id="ARBA00009986"/>
    </source>
</evidence>
<dbReference type="Gene3D" id="3.40.605.10">
    <property type="entry name" value="Aldehyde Dehydrogenase, Chain A, domain 1"/>
    <property type="match status" value="1"/>
</dbReference>
<sequence>MQTTISPINSQPVKELLLLSHSEVNSAVEASINAQKSWKKVPLDERIAICEKFLVELNKLKDEIASELTQEMGRPIRYTAGEVAGAIGRAEHLISIARDSLADVPAEQKDGFTRYIKKTPLGVVLVIAPWNYPYLCMINSVVPAILAGNTLLLKPSPQTPSSALRLQQAFQAASLPEDVIQTLVLSQDDTLSLVSDGRIGFVAFTGSVAGGKGVDKAAANGQGFKGVGLELGGKDPAYVRKDADLAYTVENLVDGAYFNSGQSCCSVERIYVHESLFDTFVEKFVETTKAYVVGDPTSSETQIGPVISLASAKRIQAQIDEAVQAGAKSLIPREHFKSVKEGTTYVPPQVLVDVSHDMKVMTEETFGPVVGIMKVSSDEEALKLMNDSPYGLTASIWTNADEPSSVKAFETFVEDLETGTVFLNRCDVLDPALPWTGVKDTGRGVSLSGFGFDQLVRLKSVHMKTKI</sequence>
<dbReference type="EMBL" id="LN483166">
    <property type="protein sequence ID" value="CED84826.1"/>
    <property type="molecule type" value="Genomic_DNA"/>
</dbReference>
<feature type="domain" description="Aldehyde dehydrogenase" evidence="5">
    <location>
        <begin position="4"/>
        <end position="461"/>
    </location>
</feature>
<dbReference type="InterPro" id="IPR029510">
    <property type="entry name" value="Ald_DH_CS_GLU"/>
</dbReference>
<reference evidence="6" key="1">
    <citation type="submission" date="2014-08" db="EMBL/GenBank/DDBJ databases">
        <authorList>
            <person name="Sharma Rahul"/>
            <person name="Thines Marco"/>
        </authorList>
    </citation>
    <scope>NUCLEOTIDE SEQUENCE</scope>
</reference>
<dbReference type="CDD" id="cd07102">
    <property type="entry name" value="ALDH_EDX86601"/>
    <property type="match status" value="1"/>
</dbReference>
<feature type="active site" evidence="3">
    <location>
        <position position="230"/>
    </location>
</feature>
<evidence type="ECO:0000256" key="4">
    <source>
        <dbReference type="RuleBase" id="RU003345"/>
    </source>
</evidence>